<proteinExistence type="predicted"/>
<sequence>MLDVAMDGSGHARELQYYHEKAKHLVVNPESFTLSDEAHQYLDLLTDIAELLGVDDISFSSWKKTITAEPEPHASVSVLERRRAALTAKIKEYQAEEEALKRILPSESSVTVTELATIHKQIKVKDKTLAEKRAKVAAFQGLPPSIELARHELRRARDEQLKLIQLRERLLDRMASGVS</sequence>
<comment type="caution">
    <text evidence="2">The sequence shown here is derived from an EMBL/GenBank/DDBJ whole genome shotgun (WGS) entry which is preliminary data.</text>
</comment>
<reference evidence="2 3" key="1">
    <citation type="submission" date="2019-01" db="EMBL/GenBank/DDBJ databases">
        <title>Genome sequencing of the rare red list fungi Fomitopsis rosea.</title>
        <authorList>
            <person name="Buettner E."/>
            <person name="Kellner H."/>
        </authorList>
    </citation>
    <scope>NUCLEOTIDE SEQUENCE [LARGE SCALE GENOMIC DNA]</scope>
    <source>
        <strain evidence="2 3">DSM 105464</strain>
    </source>
</reference>
<dbReference type="AlphaFoldDB" id="A0A4Y9YCV5"/>
<name>A0A4Y9YCV5_9APHY</name>
<dbReference type="Proteomes" id="UP000298390">
    <property type="component" value="Unassembled WGS sequence"/>
</dbReference>
<gene>
    <name evidence="2" type="ORF">EVJ58_g5610</name>
</gene>
<protein>
    <submittedName>
        <fullName evidence="2">Uncharacterized protein</fullName>
    </submittedName>
</protein>
<organism evidence="2 3">
    <name type="scientific">Rhodofomes roseus</name>
    <dbReference type="NCBI Taxonomy" id="34475"/>
    <lineage>
        <taxon>Eukaryota</taxon>
        <taxon>Fungi</taxon>
        <taxon>Dikarya</taxon>
        <taxon>Basidiomycota</taxon>
        <taxon>Agaricomycotina</taxon>
        <taxon>Agaricomycetes</taxon>
        <taxon>Polyporales</taxon>
        <taxon>Rhodofomes</taxon>
    </lineage>
</organism>
<feature type="coiled-coil region" evidence="1">
    <location>
        <begin position="76"/>
        <end position="103"/>
    </location>
</feature>
<keyword evidence="1" id="KW-0175">Coiled coil</keyword>
<dbReference type="STRING" id="34475.A0A4Y9YCV5"/>
<dbReference type="EMBL" id="SEKV01000291">
    <property type="protein sequence ID" value="TFY59708.1"/>
    <property type="molecule type" value="Genomic_DNA"/>
</dbReference>
<evidence type="ECO:0000313" key="3">
    <source>
        <dbReference type="Proteomes" id="UP000298390"/>
    </source>
</evidence>
<evidence type="ECO:0000256" key="1">
    <source>
        <dbReference type="SAM" id="Coils"/>
    </source>
</evidence>
<accession>A0A4Y9YCV5</accession>
<evidence type="ECO:0000313" key="2">
    <source>
        <dbReference type="EMBL" id="TFY59708.1"/>
    </source>
</evidence>